<feature type="domain" description="HTH araC/xylS-type" evidence="4">
    <location>
        <begin position="234"/>
        <end position="332"/>
    </location>
</feature>
<evidence type="ECO:0000313" key="5">
    <source>
        <dbReference type="EMBL" id="NYG55975.1"/>
    </source>
</evidence>
<dbReference type="Proteomes" id="UP000544110">
    <property type="component" value="Unassembled WGS sequence"/>
</dbReference>
<dbReference type="Pfam" id="PF12833">
    <property type="entry name" value="HTH_18"/>
    <property type="match status" value="1"/>
</dbReference>
<dbReference type="GO" id="GO:0003700">
    <property type="term" value="F:DNA-binding transcription factor activity"/>
    <property type="evidence" value="ECO:0007669"/>
    <property type="project" value="InterPro"/>
</dbReference>
<sequence>MAVIRSAGLRGFRATVAELGGDADALVREVGLPVEALDTDDLLVDDLAVATVLEVAAARLDCPDLGLRVASRQDLGMLGTLALAVQNSPTMRDALECTSRYLFLHSRSLSLSLEPDPYAVRGVVAIRYGSAPGLPDPVQGTDIGLGVLHRMVARLVGGPYGLRTVELPYHPPAPVARYEEFFGVEVRPGRPAALLRVPASLADRPVAGSDEGTRRIALAFLAGRSPEAPVDLTARVHAAVAQALGTAEVELPAVARLLAVHPRTLQRRLAGEGTTFAAVVDEVRRDTAWRYLTTTDLPLGQVAGLVGLAEQAVLTRCCRRWFGATPTAVRRAAR</sequence>
<evidence type="ECO:0000256" key="2">
    <source>
        <dbReference type="ARBA" id="ARBA00023125"/>
    </source>
</evidence>
<name>A0A7Y9RTC6_9ACTN</name>
<keyword evidence="3" id="KW-0804">Transcription</keyword>
<dbReference type="Gene3D" id="1.10.10.60">
    <property type="entry name" value="Homeodomain-like"/>
    <property type="match status" value="1"/>
</dbReference>
<dbReference type="AlphaFoldDB" id="A0A7Y9RTC6"/>
<organism evidence="5 6">
    <name type="scientific">Nocardioides perillae</name>
    <dbReference type="NCBI Taxonomy" id="1119534"/>
    <lineage>
        <taxon>Bacteria</taxon>
        <taxon>Bacillati</taxon>
        <taxon>Actinomycetota</taxon>
        <taxon>Actinomycetes</taxon>
        <taxon>Propionibacteriales</taxon>
        <taxon>Nocardioidaceae</taxon>
        <taxon>Nocardioides</taxon>
    </lineage>
</organism>
<keyword evidence="1" id="KW-0805">Transcription regulation</keyword>
<dbReference type="Pfam" id="PF12625">
    <property type="entry name" value="Arabinose_bd"/>
    <property type="match status" value="1"/>
</dbReference>
<dbReference type="RefSeq" id="WP_179518326.1">
    <property type="nucleotide sequence ID" value="NZ_JACCAC010000001.1"/>
</dbReference>
<keyword evidence="6" id="KW-1185">Reference proteome</keyword>
<comment type="caution">
    <text evidence="5">The sequence shown here is derived from an EMBL/GenBank/DDBJ whole genome shotgun (WGS) entry which is preliminary data.</text>
</comment>
<gene>
    <name evidence="5" type="ORF">BJ989_002279</name>
</gene>
<dbReference type="PROSITE" id="PS01124">
    <property type="entry name" value="HTH_ARAC_FAMILY_2"/>
    <property type="match status" value="1"/>
</dbReference>
<dbReference type="SMART" id="SM00342">
    <property type="entry name" value="HTH_ARAC"/>
    <property type="match status" value="1"/>
</dbReference>
<evidence type="ECO:0000256" key="1">
    <source>
        <dbReference type="ARBA" id="ARBA00023015"/>
    </source>
</evidence>
<dbReference type="PANTHER" id="PTHR47894">
    <property type="entry name" value="HTH-TYPE TRANSCRIPTIONAL REGULATOR GADX"/>
    <property type="match status" value="1"/>
</dbReference>
<reference evidence="5 6" key="1">
    <citation type="submission" date="2020-07" db="EMBL/GenBank/DDBJ databases">
        <title>Sequencing the genomes of 1000 actinobacteria strains.</title>
        <authorList>
            <person name="Klenk H.-P."/>
        </authorList>
    </citation>
    <scope>NUCLEOTIDE SEQUENCE [LARGE SCALE GENOMIC DNA]</scope>
    <source>
        <strain evidence="5 6">DSM 24552</strain>
    </source>
</reference>
<dbReference type="GO" id="GO:0005829">
    <property type="term" value="C:cytosol"/>
    <property type="evidence" value="ECO:0007669"/>
    <property type="project" value="TreeGrafter"/>
</dbReference>
<accession>A0A7Y9RTC6</accession>
<evidence type="ECO:0000259" key="4">
    <source>
        <dbReference type="PROSITE" id="PS01124"/>
    </source>
</evidence>
<dbReference type="InterPro" id="IPR032687">
    <property type="entry name" value="AraC-type_N"/>
</dbReference>
<dbReference type="EMBL" id="JACCAC010000001">
    <property type="protein sequence ID" value="NYG55975.1"/>
    <property type="molecule type" value="Genomic_DNA"/>
</dbReference>
<evidence type="ECO:0000256" key="3">
    <source>
        <dbReference type="ARBA" id="ARBA00023163"/>
    </source>
</evidence>
<dbReference type="GO" id="GO:0000976">
    <property type="term" value="F:transcription cis-regulatory region binding"/>
    <property type="evidence" value="ECO:0007669"/>
    <property type="project" value="TreeGrafter"/>
</dbReference>
<protein>
    <submittedName>
        <fullName evidence="5">AraC-like DNA-binding protein</fullName>
    </submittedName>
</protein>
<dbReference type="InterPro" id="IPR009057">
    <property type="entry name" value="Homeodomain-like_sf"/>
</dbReference>
<proteinExistence type="predicted"/>
<dbReference type="InterPro" id="IPR018060">
    <property type="entry name" value="HTH_AraC"/>
</dbReference>
<keyword evidence="2 5" id="KW-0238">DNA-binding</keyword>
<dbReference type="PANTHER" id="PTHR47894:SF4">
    <property type="entry name" value="HTH-TYPE TRANSCRIPTIONAL REGULATOR GADX"/>
    <property type="match status" value="1"/>
</dbReference>
<evidence type="ECO:0000313" key="6">
    <source>
        <dbReference type="Proteomes" id="UP000544110"/>
    </source>
</evidence>
<dbReference type="SUPFAM" id="SSF46689">
    <property type="entry name" value="Homeodomain-like"/>
    <property type="match status" value="1"/>
</dbReference>